<dbReference type="PANTHER" id="PTHR12526">
    <property type="entry name" value="GLYCOSYLTRANSFERASE"/>
    <property type="match status" value="1"/>
</dbReference>
<evidence type="ECO:0000313" key="2">
    <source>
        <dbReference type="EMBL" id="RTH32328.1"/>
    </source>
</evidence>
<dbReference type="RefSeq" id="WP_126209399.1">
    <property type="nucleotide sequence ID" value="NZ_PELZ01000452.1"/>
</dbReference>
<dbReference type="Proteomes" id="UP000288051">
    <property type="component" value="Unassembled WGS sequence"/>
</dbReference>
<proteinExistence type="predicted"/>
<dbReference type="CDD" id="cd03807">
    <property type="entry name" value="GT4_WbnK-like"/>
    <property type="match status" value="1"/>
</dbReference>
<dbReference type="InterPro" id="IPR028098">
    <property type="entry name" value="Glyco_trans_4-like_N"/>
</dbReference>
<dbReference type="GO" id="GO:0016740">
    <property type="term" value="F:transferase activity"/>
    <property type="evidence" value="ECO:0007669"/>
    <property type="project" value="UniProtKB-KW"/>
</dbReference>
<dbReference type="Pfam" id="PF13439">
    <property type="entry name" value="Glyco_transf_4"/>
    <property type="match status" value="1"/>
</dbReference>
<comment type="caution">
    <text evidence="2">The sequence shown here is derived from an EMBL/GenBank/DDBJ whole genome shotgun (WGS) entry which is preliminary data.</text>
</comment>
<reference evidence="2 3" key="1">
    <citation type="journal article" date="2019" name="Extremophiles">
        <title>Biogeography of thermophiles and predominance of Thermus scotoductus in domestic water heaters.</title>
        <authorList>
            <person name="Wilpiszeski R.L."/>
            <person name="Zhang Z."/>
            <person name="House C.H."/>
        </authorList>
    </citation>
    <scope>NUCLEOTIDE SEQUENCE [LARGE SCALE GENOMIC DNA]</scope>
    <source>
        <strain evidence="2 3">24_S24</strain>
    </source>
</reference>
<sequence>MKVLHITTGLNDGGAEAVLYRLVCHDGPERHHVVSLMDEGKYGPLLRQAGARVTCLNMPRRRLTLKGLWRLWRLLRTDRPDVVQTWMYHGDLVGGVIARLAGVRRVCWGIHHTTLEPGKSARTTIWIAHLNARLSRWVPHAIVCCAEKAREVHAALGYAADKMVVIPNGYDLGQFRPDREARERLRREWQIADGTFLIGMVGRFDPQKDHGNLIAALSRLTQRGMPFVCVLVGKDLLPDNPSISQQIAAHGLGENVRLLGQRTDIPAVMNALDVHVLSSYGEAFPNVLAEAMACGTPCVATDVGDAAQIVGETGWVVPPRDPDALADAIQAAWTEWSRQKGRWGLRQQAARQRVAERFSIERMTEAYRAIWGFCVEGR</sequence>
<keyword evidence="2" id="KW-0808">Transferase</keyword>
<feature type="domain" description="Glycosyltransferase subfamily 4-like N-terminal" evidence="1">
    <location>
        <begin position="13"/>
        <end position="172"/>
    </location>
</feature>
<dbReference type="Gene3D" id="3.40.50.2000">
    <property type="entry name" value="Glycogen Phosphorylase B"/>
    <property type="match status" value="2"/>
</dbReference>
<evidence type="ECO:0000313" key="3">
    <source>
        <dbReference type="Proteomes" id="UP000288051"/>
    </source>
</evidence>
<dbReference type="Pfam" id="PF13692">
    <property type="entry name" value="Glyco_trans_1_4"/>
    <property type="match status" value="1"/>
</dbReference>
<dbReference type="AlphaFoldDB" id="A0A430S949"/>
<dbReference type="PANTHER" id="PTHR12526:SF630">
    <property type="entry name" value="GLYCOSYLTRANSFERASE"/>
    <property type="match status" value="1"/>
</dbReference>
<name>A0A430S949_THESC</name>
<protein>
    <submittedName>
        <fullName evidence="2">Glycosyl transferase family 1</fullName>
    </submittedName>
</protein>
<gene>
    <name evidence="2" type="ORF">CSW37_12155</name>
</gene>
<dbReference type="EMBL" id="PELZ01000452">
    <property type="protein sequence ID" value="RTH32328.1"/>
    <property type="molecule type" value="Genomic_DNA"/>
</dbReference>
<organism evidence="2 3">
    <name type="scientific">Thermus scotoductus</name>
    <dbReference type="NCBI Taxonomy" id="37636"/>
    <lineage>
        <taxon>Bacteria</taxon>
        <taxon>Thermotogati</taxon>
        <taxon>Deinococcota</taxon>
        <taxon>Deinococci</taxon>
        <taxon>Thermales</taxon>
        <taxon>Thermaceae</taxon>
        <taxon>Thermus</taxon>
    </lineage>
</organism>
<evidence type="ECO:0000259" key="1">
    <source>
        <dbReference type="Pfam" id="PF13439"/>
    </source>
</evidence>
<dbReference type="SUPFAM" id="SSF53756">
    <property type="entry name" value="UDP-Glycosyltransferase/glycogen phosphorylase"/>
    <property type="match status" value="1"/>
</dbReference>
<accession>A0A430S949</accession>